<proteinExistence type="predicted"/>
<protein>
    <recommendedName>
        <fullName evidence="3">DUF1800 domain-containing protein</fullName>
    </recommendedName>
</protein>
<dbReference type="HOGENOM" id="CLU_026001_0_1_4"/>
<dbReference type="PATRIC" id="fig|742159.3.peg.4062"/>
<evidence type="ECO:0008006" key="3">
    <source>
        <dbReference type="Google" id="ProtNLM"/>
    </source>
</evidence>
<dbReference type="InterPro" id="IPR014917">
    <property type="entry name" value="DUF1800"/>
</dbReference>
<dbReference type="eggNOG" id="COG5267">
    <property type="taxonomic scope" value="Bacteria"/>
</dbReference>
<dbReference type="Proteomes" id="UP000004510">
    <property type="component" value="Unassembled WGS sequence"/>
</dbReference>
<accession>D4XC99</accession>
<reference evidence="2" key="1">
    <citation type="submission" date="2010-03" db="EMBL/GenBank/DDBJ databases">
        <title>Complete sequence of Mobiluncus curtisii ATCC 43063.</title>
        <authorList>
            <person name="Muzny D."/>
            <person name="Qin X."/>
            <person name="Deng J."/>
            <person name="Jiang H."/>
            <person name="Liu Y."/>
            <person name="Qu J."/>
            <person name="Song X.-Z."/>
            <person name="Zhang L."/>
            <person name="Thornton R."/>
            <person name="Coyle M."/>
            <person name="Francisco L."/>
            <person name="Jackson L."/>
            <person name="Javaid M."/>
            <person name="Korchina V."/>
            <person name="Kovar C."/>
            <person name="Mata R."/>
            <person name="Mathew T."/>
            <person name="Ngo R."/>
            <person name="Nguyen L."/>
            <person name="Nguyen N."/>
            <person name="Okwuonu G."/>
            <person name="Ongeri F."/>
            <person name="Pham C."/>
            <person name="Simmons D."/>
            <person name="Wilczek-Boney K."/>
            <person name="Hale W."/>
            <person name="Jakkamsetti A."/>
            <person name="Pham P."/>
            <person name="Ruth R."/>
            <person name="San Lucas F."/>
            <person name="Warren J."/>
            <person name="Zhang J."/>
            <person name="Zhao Z."/>
            <person name="Zhou C."/>
            <person name="Zhu D."/>
            <person name="Lee S."/>
            <person name="Bess C."/>
            <person name="Blankenburg K."/>
            <person name="Forbes L."/>
            <person name="Fu Q."/>
            <person name="Gubbala S."/>
            <person name="Hirani K."/>
            <person name="Jayaseelan J.C."/>
            <person name="Lara F."/>
            <person name="Munidasa M."/>
            <person name="Palculict T."/>
            <person name="Patil S."/>
            <person name="Pu L.-L."/>
            <person name="Saada N."/>
            <person name="Tang L."/>
            <person name="Weissenberger G."/>
            <person name="Zhu Y."/>
            <person name="Hemphill L."/>
            <person name="Shang Y."/>
            <person name="Youmans B."/>
            <person name="Ayvaz T."/>
            <person name="Ross M."/>
            <person name="Santibanez J."/>
            <person name="Aqrawi P."/>
            <person name="Gross S."/>
            <person name="Joshi V."/>
            <person name="Fowler G."/>
            <person name="Nazareth L."/>
            <person name="Reid J."/>
            <person name="Worley K."/>
            <person name="Petrosino J."/>
            <person name="Highlander S."/>
            <person name="Gibbs R."/>
            <person name="Gibbs R."/>
        </authorList>
    </citation>
    <scope>NUCLEOTIDE SEQUENCE [LARGE SCALE GENOMIC DNA]</scope>
    <source>
        <strain evidence="2">ATCC 43553</strain>
    </source>
</reference>
<dbReference type="EMBL" id="ADMS01000067">
    <property type="protein sequence ID" value="EFF75620.1"/>
    <property type="molecule type" value="Genomic_DNA"/>
</dbReference>
<gene>
    <name evidence="1" type="ORF">HMPREF0004_3096</name>
</gene>
<evidence type="ECO:0000313" key="2">
    <source>
        <dbReference type="Proteomes" id="UP000004510"/>
    </source>
</evidence>
<name>D4XC99_9BURK</name>
<dbReference type="AlphaFoldDB" id="D4XC99"/>
<organism evidence="1 2">
    <name type="scientific">Achromobacter piechaudii ATCC 43553</name>
    <dbReference type="NCBI Taxonomy" id="742159"/>
    <lineage>
        <taxon>Bacteria</taxon>
        <taxon>Pseudomonadati</taxon>
        <taxon>Pseudomonadota</taxon>
        <taxon>Betaproteobacteria</taxon>
        <taxon>Burkholderiales</taxon>
        <taxon>Alcaligenaceae</taxon>
        <taxon>Achromobacter</taxon>
    </lineage>
</organism>
<dbReference type="Pfam" id="PF08811">
    <property type="entry name" value="DUF1800"/>
    <property type="match status" value="1"/>
</dbReference>
<sequence>MAPAMAGINRAFQNAVSARFKMRMRECSKDYRVTRVVGHPGSRLMMQSRMLLRKLLPMLCLPLAAAALAQPPAPTPGKANGAATATLPAQDDSRAYEDALVNRITWGATPAELARIHELGAQRYLQAQLHPAAHAPLPAPIQASIDALSINQQSEQDAQAQQRKLRQDARDLEPQAKLQMQREARAISRQRAQDTASRTILRALYSPDQLQEQMTWFWMNHFNVFAGKGDVGTYLPQYEERAIRPHALGKFGDMLRATVRSPAMLVYLDNTRNVAGQINENYAREIMELHTLGVNGGYTQADVQELARILTGLGVHNSDKPPRVKPGMRGDLVQDGLFLFNPARHDNGDKVFLGHKIRGGGMDEVDQAIDLLARNPATARFVSAKMATYFMGDAPPPALIERMAKTFLARDGDIAATLQTLYSSPEFARSLKTGVFKDPVHYVFSAMRLTYADLPPIRNPKPVAGMLQQMGQGLYQRPTPDGYPMFKSDWSGSGQMTQRFEIARLIAGAPKPFYRTEGDTEAGALPRMVPLLDANPDLARTLSPATHEAIGQARKPVDANTYLLASPEFMRR</sequence>
<evidence type="ECO:0000313" key="1">
    <source>
        <dbReference type="EMBL" id="EFF75620.1"/>
    </source>
</evidence>
<comment type="caution">
    <text evidence="1">The sequence shown here is derived from an EMBL/GenBank/DDBJ whole genome shotgun (WGS) entry which is preliminary data.</text>
</comment>